<proteinExistence type="predicted"/>
<dbReference type="EMBL" id="AM942289">
    <property type="protein sequence ID" value="CAQ06294.1"/>
    <property type="molecule type" value="Genomic_DNA"/>
</dbReference>
<keyword evidence="1" id="KW-0472">Membrane</keyword>
<keyword evidence="1" id="KW-1133">Transmembrane helix</keyword>
<feature type="transmembrane region" description="Helical" evidence="1">
    <location>
        <begin position="12"/>
        <end position="30"/>
    </location>
</feature>
<organism evidence="2">
    <name type="scientific">HIV-1 M:CRF02 479Hald</name>
    <dbReference type="NCBI Taxonomy" id="505032"/>
    <lineage>
        <taxon>Viruses</taxon>
        <taxon>Riboviria</taxon>
        <taxon>Pararnavirae</taxon>
        <taxon>Artverviricota</taxon>
        <taxon>Revtraviricetes</taxon>
        <taxon>Ortervirales</taxon>
        <taxon>Retroviridae</taxon>
        <taxon>Orthoretrovirinae</taxon>
        <taxon>Lentivirus</taxon>
        <taxon>Lentivirus humimdef1</taxon>
        <taxon>Human immunodeficiency virus type 1</taxon>
    </lineage>
</organism>
<feature type="non-terminal residue" evidence="2">
    <location>
        <position position="1"/>
    </location>
</feature>
<feature type="non-terminal residue" evidence="2">
    <location>
        <position position="67"/>
    </location>
</feature>
<evidence type="ECO:0000256" key="1">
    <source>
        <dbReference type="SAM" id="Phobius"/>
    </source>
</evidence>
<keyword evidence="1" id="KW-0812">Transmembrane</keyword>
<sequence>VMGTQKNYPPLWRWGMTIFWLLMVVMLKICGSRSPMGYLCGEMQRPPYFVHQMLRHMMQKCIMSGLH</sequence>
<evidence type="ECO:0000313" key="2">
    <source>
        <dbReference type="EMBL" id="CAQ06294.1"/>
    </source>
</evidence>
<protein>
    <submittedName>
        <fullName evidence="2">Viral protein U</fullName>
    </submittedName>
</protein>
<name>B6HXL0_HV1</name>
<reference evidence="2" key="1">
    <citation type="submission" date="2008-01" db="EMBL/GenBank/DDBJ databases">
        <title>Development of an hybridization assay to detect dual subtype/CRF infections for 10 HIV-1 variants which are common in West and West-Central Africa.</title>
        <authorList>
            <person name="Vidal N."/>
            <person name="Diop H."/>
            <person name="Montavon C."/>
            <person name="Butel C."/>
            <person name="Toure-Kane C."/>
            <person name="Mboup S."/>
            <person name="Mpoudi-Ngole E."/>
            <person name="Delaporte E."/>
            <person name="Peeters M."/>
        </authorList>
    </citation>
    <scope>NUCLEOTIDE SEQUENCE</scope>
    <source>
        <strain evidence="2">479Hald</strain>
    </source>
</reference>
<gene>
    <name evidence="2" type="primary">vpu</name>
</gene>
<accession>B6HXL0</accession>